<keyword evidence="3" id="KW-1185">Reference proteome</keyword>
<evidence type="ECO:0000256" key="1">
    <source>
        <dbReference type="SAM" id="Phobius"/>
    </source>
</evidence>
<feature type="transmembrane region" description="Helical" evidence="1">
    <location>
        <begin position="47"/>
        <end position="73"/>
    </location>
</feature>
<dbReference type="Gene3D" id="3.40.50.1820">
    <property type="entry name" value="alpha/beta hydrolase"/>
    <property type="match status" value="1"/>
</dbReference>
<name>A0ABX5VZT0_9CHLA</name>
<evidence type="ECO:0000313" key="3">
    <source>
        <dbReference type="Proteomes" id="UP000320536"/>
    </source>
</evidence>
<reference evidence="2 3" key="1">
    <citation type="journal article" date="2020" name="Data Brief">
        <title>Data of de novo genome assembly of the Chlamydia psittaci strain isolated from the livestock in Volga Region, Russian Federation.</title>
        <authorList>
            <person name="Feodorova V.A."/>
            <person name="Zaitsev S.S."/>
            <person name="Khizhnyakova M.A."/>
            <person name="Saltykov Y.V."/>
            <person name="Evstifeev V.V."/>
            <person name="Khusainov F.M."/>
            <person name="Yakovlev S.I."/>
            <person name="Larionova O.S."/>
            <person name="Motin V.L."/>
        </authorList>
    </citation>
    <scope>NUCLEOTIDE SEQUENCE [LARGE SCALE GENOMIC DNA]</scope>
    <source>
        <strain evidence="2 3">Rostinovo-70</strain>
    </source>
</reference>
<accession>A0ABX5VZT0</accession>
<evidence type="ECO:0008006" key="4">
    <source>
        <dbReference type="Google" id="ProtNLM"/>
    </source>
</evidence>
<proteinExistence type="predicted"/>
<keyword evidence="1" id="KW-0812">Transmembrane</keyword>
<keyword evidence="1" id="KW-0472">Membrane</keyword>
<dbReference type="InterPro" id="IPR008536">
    <property type="entry name" value="DUF818"/>
</dbReference>
<gene>
    <name evidence="2" type="ORF">FI836_03640</name>
</gene>
<organism evidence="2 3">
    <name type="scientific">Chlamydophila parapsittaci</name>
    <dbReference type="NCBI Taxonomy" id="344886"/>
    <lineage>
        <taxon>Bacteria</taxon>
        <taxon>Pseudomonadati</taxon>
        <taxon>Chlamydiota</taxon>
        <taxon>Chlamydiia</taxon>
        <taxon>Chlamydiales</taxon>
        <taxon>Chlamydiaceae</taxon>
        <taxon>Chlamydia/Chlamydophila group</taxon>
        <taxon>Chlamydia</taxon>
    </lineage>
</organism>
<protein>
    <recommendedName>
        <fullName evidence="4">CHLPS 43 kDa protein</fullName>
    </recommendedName>
</protein>
<evidence type="ECO:0000313" key="2">
    <source>
        <dbReference type="EMBL" id="QDE37381.1"/>
    </source>
</evidence>
<dbReference type="InterPro" id="IPR050037">
    <property type="entry name" value="CPn0927-like928-like"/>
</dbReference>
<sequence length="382" mass="42455">MFSVTQPSVTGNSLCTMSPKPEILIFSSEPALKAYQRRACSPVIYKLLDVISAVVKFIIRVILFIPLGLLWVLGKICQNILLPAAGGAFVVPLCYPRKLLQKAFQIQTNCWVNEGYASSVTRVPIQCDDLFIDAMKITFPEARTDRWMLVSLGNGECFENRTILHYRDDWMLDIAKQAQSNVLVFNYPGVMHSKGHISPQSLGKSYRACVHYLRDHAEGPKATQVIAYGYSLGTLVQAQALSNEVTDGSDGVHWFVVKDRGPKSVSSIALQWVGKLGALTIKLLGWEINSAKLSESLVCPELFIHGVDFELQLMGDGVFTRDNCFAAPFLDPNAPVLPGRKIPVGEYFLRHLGPLCKSTIQQIAEHIKDHFNSEDLTNRNNS</sequence>
<dbReference type="Proteomes" id="UP000320536">
    <property type="component" value="Chromosome"/>
</dbReference>
<keyword evidence="1" id="KW-1133">Transmembrane helix</keyword>
<dbReference type="EMBL" id="CP041038">
    <property type="protein sequence ID" value="QDE37381.1"/>
    <property type="molecule type" value="Genomic_DNA"/>
</dbReference>
<dbReference type="NCBIfam" id="NF042907">
    <property type="entry name" value="CPn0927_CPn0928"/>
    <property type="match status" value="1"/>
</dbReference>
<dbReference type="Pfam" id="PF05677">
    <property type="entry name" value="DUF818"/>
    <property type="match status" value="1"/>
</dbReference>
<dbReference type="SUPFAM" id="SSF53474">
    <property type="entry name" value="alpha/beta-Hydrolases"/>
    <property type="match status" value="1"/>
</dbReference>
<dbReference type="InterPro" id="IPR029058">
    <property type="entry name" value="AB_hydrolase_fold"/>
</dbReference>